<feature type="region of interest" description="Disordered" evidence="1">
    <location>
        <begin position="47"/>
        <end position="85"/>
    </location>
</feature>
<dbReference type="EMBL" id="JARBHB010000002">
    <property type="protein sequence ID" value="KAJ8894672.1"/>
    <property type="molecule type" value="Genomic_DNA"/>
</dbReference>
<name>A0ABQ9IDC6_9NEOP</name>
<keyword evidence="3" id="KW-1185">Reference proteome</keyword>
<organism evidence="2 3">
    <name type="scientific">Dryococelus australis</name>
    <dbReference type="NCBI Taxonomy" id="614101"/>
    <lineage>
        <taxon>Eukaryota</taxon>
        <taxon>Metazoa</taxon>
        <taxon>Ecdysozoa</taxon>
        <taxon>Arthropoda</taxon>
        <taxon>Hexapoda</taxon>
        <taxon>Insecta</taxon>
        <taxon>Pterygota</taxon>
        <taxon>Neoptera</taxon>
        <taxon>Polyneoptera</taxon>
        <taxon>Phasmatodea</taxon>
        <taxon>Verophasmatodea</taxon>
        <taxon>Anareolatae</taxon>
        <taxon>Phasmatidae</taxon>
        <taxon>Eurycanthinae</taxon>
        <taxon>Dryococelus</taxon>
    </lineage>
</organism>
<evidence type="ECO:0000313" key="2">
    <source>
        <dbReference type="EMBL" id="KAJ8894672.1"/>
    </source>
</evidence>
<comment type="caution">
    <text evidence="2">The sequence shown here is derived from an EMBL/GenBank/DDBJ whole genome shotgun (WGS) entry which is preliminary data.</text>
</comment>
<evidence type="ECO:0000313" key="3">
    <source>
        <dbReference type="Proteomes" id="UP001159363"/>
    </source>
</evidence>
<sequence>MPVVHPQVPTQCERQRMPNPPKAKREERHLHCDCSTMKACIAVAREKATKDQASAYGRGTTRMRSRGREMLSPGHRVTHCSWHKG</sequence>
<dbReference type="Proteomes" id="UP001159363">
    <property type="component" value="Chromosome 2"/>
</dbReference>
<proteinExistence type="predicted"/>
<evidence type="ECO:0000256" key="1">
    <source>
        <dbReference type="SAM" id="MobiDB-lite"/>
    </source>
</evidence>
<protein>
    <submittedName>
        <fullName evidence="2">Uncharacterized protein</fullName>
    </submittedName>
</protein>
<gene>
    <name evidence="2" type="ORF">PR048_007337</name>
</gene>
<accession>A0ABQ9IDC6</accession>
<feature type="region of interest" description="Disordered" evidence="1">
    <location>
        <begin position="1"/>
        <end position="27"/>
    </location>
</feature>
<feature type="compositionally biased region" description="Basic residues" evidence="1">
    <location>
        <begin position="76"/>
        <end position="85"/>
    </location>
</feature>
<reference evidence="2 3" key="1">
    <citation type="submission" date="2023-02" db="EMBL/GenBank/DDBJ databases">
        <title>LHISI_Scaffold_Assembly.</title>
        <authorList>
            <person name="Stuart O.P."/>
            <person name="Cleave R."/>
            <person name="Magrath M.J.L."/>
            <person name="Mikheyev A.S."/>
        </authorList>
    </citation>
    <scope>NUCLEOTIDE SEQUENCE [LARGE SCALE GENOMIC DNA]</scope>
    <source>
        <strain evidence="2">Daus_M_001</strain>
        <tissue evidence="2">Leg muscle</tissue>
    </source>
</reference>